<dbReference type="InterPro" id="IPR001330">
    <property type="entry name" value="Prenyltrans"/>
</dbReference>
<keyword evidence="4" id="KW-1185">Reference proteome</keyword>
<dbReference type="RefSeq" id="WP_317065621.1">
    <property type="nucleotide sequence ID" value="NZ_WBKO01000002.1"/>
</dbReference>
<comment type="caution">
    <text evidence="3">The sequence shown here is derived from an EMBL/GenBank/DDBJ whole genome shotgun (WGS) entry which is preliminary data.</text>
</comment>
<dbReference type="EMBL" id="WBKO01000002">
    <property type="protein sequence ID" value="MDV2482523.1"/>
    <property type="molecule type" value="Genomic_DNA"/>
</dbReference>
<dbReference type="Gene3D" id="1.50.10.20">
    <property type="match status" value="1"/>
</dbReference>
<accession>A0ABU3X386</accession>
<dbReference type="InterPro" id="IPR008930">
    <property type="entry name" value="Terpenoid_cyclase/PrenylTrfase"/>
</dbReference>
<dbReference type="Pfam" id="PF00432">
    <property type="entry name" value="Prenyltrans"/>
    <property type="match status" value="2"/>
</dbReference>
<organism evidence="3 4">
    <name type="scientific">Methanoculleus caldifontis</name>
    <dbReference type="NCBI Taxonomy" id="2651577"/>
    <lineage>
        <taxon>Archaea</taxon>
        <taxon>Methanobacteriati</taxon>
        <taxon>Methanobacteriota</taxon>
        <taxon>Stenosarchaea group</taxon>
        <taxon>Methanomicrobia</taxon>
        <taxon>Methanomicrobiales</taxon>
        <taxon>Methanomicrobiaceae</taxon>
        <taxon>Methanoculleus</taxon>
    </lineage>
</organism>
<evidence type="ECO:0000259" key="2">
    <source>
        <dbReference type="Pfam" id="PF00432"/>
    </source>
</evidence>
<dbReference type="SUPFAM" id="SSF48239">
    <property type="entry name" value="Terpenoid cyclases/Protein prenyltransferases"/>
    <property type="match status" value="1"/>
</dbReference>
<evidence type="ECO:0000256" key="1">
    <source>
        <dbReference type="ARBA" id="ARBA00022737"/>
    </source>
</evidence>
<evidence type="ECO:0000313" key="3">
    <source>
        <dbReference type="EMBL" id="MDV2482523.1"/>
    </source>
</evidence>
<feature type="domain" description="Prenyltransferase alpha-alpha toroid" evidence="2">
    <location>
        <begin position="131"/>
        <end position="273"/>
    </location>
</feature>
<reference evidence="3 4" key="1">
    <citation type="submission" date="2019-10" db="EMBL/GenBank/DDBJ databases">
        <title>Isolation and characterization of Methanoculleus sp. Wushi-C6 from a hot spring well.</title>
        <authorList>
            <person name="Chen S.-C."/>
            <person name="Lan Z.-H."/>
            <person name="You Y.-T."/>
            <person name="Lai M.-C."/>
        </authorList>
    </citation>
    <scope>NUCLEOTIDE SEQUENCE [LARGE SCALE GENOMIC DNA]</scope>
    <source>
        <strain evidence="3 4">Wushi-C6</strain>
    </source>
</reference>
<feature type="domain" description="Prenyltransferase alpha-alpha toroid" evidence="2">
    <location>
        <begin position="3"/>
        <end position="74"/>
    </location>
</feature>
<dbReference type="Proteomes" id="UP001281203">
    <property type="component" value="Unassembled WGS sequence"/>
</dbReference>
<gene>
    <name evidence="3" type="ORF">F8E02_11035</name>
</gene>
<proteinExistence type="predicted"/>
<sequence>MISDVERNQTIRFIADRRCASGGYCHYRLDEPNAADTFFALDTLRLLGALAPDPVTDELLLRMQHPDGRYPTFYAGAYALRSLALIGKGPAADPCPWLRSFDPLQGSGERPVESASVFERTCTHLDLCRTLGTHPDELLRDAVLRHLTAYHNPDGGFGRPRSSLIETAHAVAILAMVGEPHGTFGAERFLRRCEDAVFGYLNSPGATPAYLEHLAAGVECAALTGRPLRFPERCRTFVDECRNANGGYSRSIYGGISTLENTRLAIRTLALINQIEHRRDQHDRD</sequence>
<name>A0ABU3X386_9EURY</name>
<protein>
    <recommendedName>
        <fullName evidence="2">Prenyltransferase alpha-alpha toroid domain-containing protein</fullName>
    </recommendedName>
</protein>
<evidence type="ECO:0000313" key="4">
    <source>
        <dbReference type="Proteomes" id="UP001281203"/>
    </source>
</evidence>
<keyword evidence="1" id="KW-0677">Repeat</keyword>